<feature type="domain" description="Flagellar hook protein FlgE/F/G-like D1" evidence="5">
    <location>
        <begin position="103"/>
        <end position="161"/>
    </location>
</feature>
<name>A0A4R3KII3_9BACI</name>
<dbReference type="RefSeq" id="WP_132767856.1">
    <property type="nucleotide sequence ID" value="NZ_SMAB01000005.1"/>
</dbReference>
<keyword evidence="2" id="KW-0975">Bacterial flagellum</keyword>
<feature type="domain" description="Flagellar basal-body/hook protein C-terminal" evidence="4">
    <location>
        <begin position="227"/>
        <end position="272"/>
    </location>
</feature>
<evidence type="ECO:0000256" key="1">
    <source>
        <dbReference type="ARBA" id="ARBA00009677"/>
    </source>
</evidence>
<dbReference type="AlphaFoldDB" id="A0A4R3KII3"/>
<keyword evidence="6" id="KW-0966">Cell projection</keyword>
<comment type="subcellular location">
    <subcellularLocation>
        <location evidence="2">Bacterial flagellum basal body</location>
    </subcellularLocation>
</comment>
<dbReference type="Pfam" id="PF06429">
    <property type="entry name" value="Flg_bbr_C"/>
    <property type="match status" value="1"/>
</dbReference>
<dbReference type="InterPro" id="IPR020013">
    <property type="entry name" value="Flagellar_FlgE/F/G"/>
</dbReference>
<keyword evidence="6" id="KW-0282">Flagellum</keyword>
<evidence type="ECO:0000256" key="2">
    <source>
        <dbReference type="RuleBase" id="RU362116"/>
    </source>
</evidence>
<dbReference type="SUPFAM" id="SSF117143">
    <property type="entry name" value="Flagellar hook protein flgE"/>
    <property type="match status" value="1"/>
</dbReference>
<dbReference type="Pfam" id="PF22692">
    <property type="entry name" value="LlgE_F_G_D1"/>
    <property type="match status" value="1"/>
</dbReference>
<accession>A0A4R3KII3</accession>
<keyword evidence="6" id="KW-0969">Cilium</keyword>
<dbReference type="InterPro" id="IPR053967">
    <property type="entry name" value="LlgE_F_G-like_D1"/>
</dbReference>
<evidence type="ECO:0000259" key="3">
    <source>
        <dbReference type="Pfam" id="PF00460"/>
    </source>
</evidence>
<dbReference type="NCBIfam" id="TIGR03506">
    <property type="entry name" value="FlgEFG_subfam"/>
    <property type="match status" value="1"/>
</dbReference>
<proteinExistence type="inferred from homology"/>
<evidence type="ECO:0000259" key="5">
    <source>
        <dbReference type="Pfam" id="PF22692"/>
    </source>
</evidence>
<evidence type="ECO:0000259" key="4">
    <source>
        <dbReference type="Pfam" id="PF06429"/>
    </source>
</evidence>
<dbReference type="Proteomes" id="UP000295788">
    <property type="component" value="Unassembled WGS sequence"/>
</dbReference>
<dbReference type="InterPro" id="IPR019776">
    <property type="entry name" value="Flagellar_basal_body_rod_CS"/>
</dbReference>
<dbReference type="InterPro" id="IPR037925">
    <property type="entry name" value="FlgE/F/G-like"/>
</dbReference>
<evidence type="ECO:0000313" key="6">
    <source>
        <dbReference type="EMBL" id="TCS83380.1"/>
    </source>
</evidence>
<gene>
    <name evidence="6" type="ORF">EDD72_105122</name>
</gene>
<dbReference type="EMBL" id="SMAB01000005">
    <property type="protein sequence ID" value="TCS83380.1"/>
    <property type="molecule type" value="Genomic_DNA"/>
</dbReference>
<dbReference type="InterPro" id="IPR010930">
    <property type="entry name" value="Flg_bb/hook_C_dom"/>
</dbReference>
<dbReference type="InterPro" id="IPR001444">
    <property type="entry name" value="Flag_bb_rod_N"/>
</dbReference>
<organism evidence="6 7">
    <name type="scientific">Tepidibacillus fermentans</name>
    <dbReference type="NCBI Taxonomy" id="1281767"/>
    <lineage>
        <taxon>Bacteria</taxon>
        <taxon>Bacillati</taxon>
        <taxon>Bacillota</taxon>
        <taxon>Bacilli</taxon>
        <taxon>Bacillales</taxon>
        <taxon>Bacillaceae</taxon>
        <taxon>Tepidibacillus</taxon>
    </lineage>
</organism>
<comment type="caution">
    <text evidence="6">The sequence shown here is derived from an EMBL/GenBank/DDBJ whole genome shotgun (WGS) entry which is preliminary data.</text>
</comment>
<keyword evidence="7" id="KW-1185">Reference proteome</keyword>
<sequence>MNLSIINSLTGMQSVQQKIDTIANNIANINTNGYKSREIFFQDILSARMEQPEEFRLNGRLTPLGIDEGAGSRVALSVTHFDQGQPIDTGVATDLLLLGENIFFTVLSPNDQITRYTRDGHFFIDGQGYLVTAEGDYVLNHNGTPIQIPNGSSLKVDAMGKLITEDNGGRITDLGYLQLAKVNSLQSLEEAGNNLYQVPAELSNQANNIIENLDMQSPNNRNLFSIQQGKLEGSNVDLAKEMVQLTEAQRQYQFQARALSYSDQMMGMATRLRG</sequence>
<comment type="similarity">
    <text evidence="1 2">Belongs to the flagella basal body rod proteins family.</text>
</comment>
<dbReference type="Pfam" id="PF00460">
    <property type="entry name" value="Flg_bb_rod"/>
    <property type="match status" value="1"/>
</dbReference>
<evidence type="ECO:0000313" key="7">
    <source>
        <dbReference type="Proteomes" id="UP000295788"/>
    </source>
</evidence>
<feature type="domain" description="Flagellar basal body rod protein N-terminal" evidence="3">
    <location>
        <begin position="8"/>
        <end position="35"/>
    </location>
</feature>
<protein>
    <submittedName>
        <fullName evidence="6">Flagellar basal-body rod protein FlgG</fullName>
    </submittedName>
</protein>
<dbReference type="GO" id="GO:0071978">
    <property type="term" value="P:bacterial-type flagellum-dependent swarming motility"/>
    <property type="evidence" value="ECO:0007669"/>
    <property type="project" value="TreeGrafter"/>
</dbReference>
<dbReference type="OrthoDB" id="9804559at2"/>
<reference evidence="6 7" key="1">
    <citation type="submission" date="2019-03" db="EMBL/GenBank/DDBJ databases">
        <title>Genomic Encyclopedia of Type Strains, Phase IV (KMG-IV): sequencing the most valuable type-strain genomes for metagenomic binning, comparative biology and taxonomic classification.</title>
        <authorList>
            <person name="Goeker M."/>
        </authorList>
    </citation>
    <scope>NUCLEOTIDE SEQUENCE [LARGE SCALE GENOMIC DNA]</scope>
    <source>
        <strain evidence="6 7">DSM 23802</strain>
    </source>
</reference>
<dbReference type="PANTHER" id="PTHR30435:SF19">
    <property type="entry name" value="FLAGELLAR BASAL-BODY ROD PROTEIN FLGG"/>
    <property type="match status" value="1"/>
</dbReference>
<dbReference type="PANTHER" id="PTHR30435">
    <property type="entry name" value="FLAGELLAR PROTEIN"/>
    <property type="match status" value="1"/>
</dbReference>
<dbReference type="PROSITE" id="PS00588">
    <property type="entry name" value="FLAGELLA_BB_ROD"/>
    <property type="match status" value="1"/>
</dbReference>
<dbReference type="GO" id="GO:0009425">
    <property type="term" value="C:bacterial-type flagellum basal body"/>
    <property type="evidence" value="ECO:0007669"/>
    <property type="project" value="UniProtKB-SubCell"/>
</dbReference>